<organism evidence="2 3">
    <name type="scientific">Solanum commersonii</name>
    <name type="common">Commerson's wild potato</name>
    <name type="synonym">Commerson's nightshade</name>
    <dbReference type="NCBI Taxonomy" id="4109"/>
    <lineage>
        <taxon>Eukaryota</taxon>
        <taxon>Viridiplantae</taxon>
        <taxon>Streptophyta</taxon>
        <taxon>Embryophyta</taxon>
        <taxon>Tracheophyta</taxon>
        <taxon>Spermatophyta</taxon>
        <taxon>Magnoliopsida</taxon>
        <taxon>eudicotyledons</taxon>
        <taxon>Gunneridae</taxon>
        <taxon>Pentapetalae</taxon>
        <taxon>asterids</taxon>
        <taxon>lamiids</taxon>
        <taxon>Solanales</taxon>
        <taxon>Solanaceae</taxon>
        <taxon>Solanoideae</taxon>
        <taxon>Solaneae</taxon>
        <taxon>Solanum</taxon>
    </lineage>
</organism>
<dbReference type="Pfam" id="PF02519">
    <property type="entry name" value="Auxin_inducible"/>
    <property type="match status" value="1"/>
</dbReference>
<proteinExistence type="inferred from homology"/>
<dbReference type="GO" id="GO:0009733">
    <property type="term" value="P:response to auxin"/>
    <property type="evidence" value="ECO:0007669"/>
    <property type="project" value="InterPro"/>
</dbReference>
<comment type="similarity">
    <text evidence="1">Belongs to the ARG7 family.</text>
</comment>
<dbReference type="AlphaFoldDB" id="A0A9J5X426"/>
<name>A0A9J5X426_SOLCO</name>
<keyword evidence="3" id="KW-1185">Reference proteome</keyword>
<comment type="caution">
    <text evidence="2">The sequence shown here is derived from an EMBL/GenBank/DDBJ whole genome shotgun (WGS) entry which is preliminary data.</text>
</comment>
<evidence type="ECO:0000313" key="3">
    <source>
        <dbReference type="Proteomes" id="UP000824120"/>
    </source>
</evidence>
<dbReference type="InterPro" id="IPR003676">
    <property type="entry name" value="SAUR_fam"/>
</dbReference>
<dbReference type="PANTHER" id="PTHR31175:SF111">
    <property type="entry name" value="AUXIN-RESPONSIVE PROTEIN SAUR68-LIKE"/>
    <property type="match status" value="1"/>
</dbReference>
<dbReference type="PANTHER" id="PTHR31175">
    <property type="entry name" value="AUXIN-RESPONSIVE FAMILY PROTEIN"/>
    <property type="match status" value="1"/>
</dbReference>
<dbReference type="Proteomes" id="UP000824120">
    <property type="component" value="Chromosome 10"/>
</dbReference>
<accession>A0A9J5X426</accession>
<evidence type="ECO:0000313" key="2">
    <source>
        <dbReference type="EMBL" id="KAG5581800.1"/>
    </source>
</evidence>
<evidence type="ECO:0008006" key="4">
    <source>
        <dbReference type="Google" id="ProtNLM"/>
    </source>
</evidence>
<gene>
    <name evidence="2" type="ORF">H5410_052427</name>
</gene>
<reference evidence="2 3" key="1">
    <citation type="submission" date="2020-09" db="EMBL/GenBank/DDBJ databases">
        <title>De no assembly of potato wild relative species, Solanum commersonii.</title>
        <authorList>
            <person name="Cho K."/>
        </authorList>
    </citation>
    <scope>NUCLEOTIDE SEQUENCE [LARGE SCALE GENOMIC DNA]</scope>
    <source>
        <strain evidence="2">LZ3.2</strain>
        <tissue evidence="2">Leaf</tissue>
    </source>
</reference>
<dbReference type="EMBL" id="JACXVP010000010">
    <property type="protein sequence ID" value="KAG5581800.1"/>
    <property type="molecule type" value="Genomic_DNA"/>
</dbReference>
<sequence length="240" mass="26615">MARKWQKFAVKQRKRISFPRSSNYNDAESCSTSYTVVGKGHFVVYTTDQKQFVVPLSYLQHEVIRQLLHMSEEEFGLLSDGPITLPCDELFMNYIISLIKSGVAADIQNALLVSVASSRCSSVSYLHEQRNPQLLNWGQVSTHGLVHELGSGPESGLRSFQGWELGSKLGLGRVSRFGFQCESRVGVGIEAWLGFNSGLGLGPNSGWVGSLIEFQSRVWLEFGSQERASRLELGPKLGLD</sequence>
<evidence type="ECO:0000256" key="1">
    <source>
        <dbReference type="ARBA" id="ARBA00006974"/>
    </source>
</evidence>
<dbReference type="OrthoDB" id="1936278at2759"/>
<protein>
    <recommendedName>
        <fullName evidence="4">Auxin-induced SAUR</fullName>
    </recommendedName>
</protein>